<evidence type="ECO:0000313" key="6">
    <source>
        <dbReference type="EMBL" id="MBD8528132.1"/>
    </source>
</evidence>
<dbReference type="EMBL" id="JACYTR010000086">
    <property type="protein sequence ID" value="MBD8528132.1"/>
    <property type="molecule type" value="Genomic_DNA"/>
</dbReference>
<feature type="binding site" evidence="2">
    <location>
        <position position="112"/>
    </location>
    <ligand>
        <name>Fe cation</name>
        <dbReference type="ChEBI" id="CHEBI:24875"/>
    </ligand>
</feature>
<dbReference type="Gene3D" id="2.60.120.10">
    <property type="entry name" value="Jelly Rolls"/>
    <property type="match status" value="2"/>
</dbReference>
<dbReference type="InterPro" id="IPR011051">
    <property type="entry name" value="RmlC_Cupin_sf"/>
</dbReference>
<dbReference type="AlphaFoldDB" id="A0AAW3ZSV9"/>
<evidence type="ECO:0000259" key="5">
    <source>
        <dbReference type="Pfam" id="PF05726"/>
    </source>
</evidence>
<keyword evidence="7" id="KW-1185">Reference proteome</keyword>
<comment type="cofactor">
    <cofactor evidence="2">
        <name>Fe cation</name>
        <dbReference type="ChEBI" id="CHEBI:24875"/>
    </cofactor>
    <text evidence="2">Binds 1 Fe cation per subunit.</text>
</comment>
<evidence type="ECO:0000259" key="4">
    <source>
        <dbReference type="Pfam" id="PF02678"/>
    </source>
</evidence>
<comment type="caution">
    <text evidence="6">The sequence shown here is derived from an EMBL/GenBank/DDBJ whole genome shotgun (WGS) entry which is preliminary data.</text>
</comment>
<reference evidence="6 7" key="1">
    <citation type="submission" date="2020-09" db="EMBL/GenBank/DDBJ databases">
        <title>Pseudoxanthomonas sp. CAU 1598 isolated from sand of Yaerae Beach.</title>
        <authorList>
            <person name="Kim W."/>
        </authorList>
    </citation>
    <scope>NUCLEOTIDE SEQUENCE [LARGE SCALE GENOMIC DNA]</scope>
    <source>
        <strain evidence="6 7">CAU 1598</strain>
    </source>
</reference>
<dbReference type="CDD" id="cd02909">
    <property type="entry name" value="cupin_pirin_N"/>
    <property type="match status" value="1"/>
</dbReference>
<keyword evidence="2" id="KW-0479">Metal-binding</keyword>
<dbReference type="CDD" id="cd02247">
    <property type="entry name" value="cupin_pirin_C"/>
    <property type="match status" value="1"/>
</dbReference>
<sequence>MTPSSANAAFQPIEHVIVPPVRDLGDGFKVRRALPSALKRMVGPFVFLDHFGPVSFGPDQQGMQVRPHPHIGLSTLTYLRAGQIMHRDSLGNEQLIRAGDVNWMTAGRGIVHSERSPPAVQANGGELFGQQIWVALPIQHEEIEPSFCHHRADSLPSAEEAGVQLTVVAGQAFGLRSPVRTYSDLMCVNLVMPAGSRFQLPTEHVERAALLVRGEVRVEDESARFDQGQLIVFRPGANIVLRAEQAAVLLLVGGEPLPERRHIYWNFVSSSQDRIAQAKDDWREGRFEGIEGDSEFIPLPKESA</sequence>
<dbReference type="PANTHER" id="PTHR13903:SF8">
    <property type="entry name" value="PIRIN"/>
    <property type="match status" value="1"/>
</dbReference>
<evidence type="ECO:0000256" key="1">
    <source>
        <dbReference type="ARBA" id="ARBA00008416"/>
    </source>
</evidence>
<dbReference type="PANTHER" id="PTHR13903">
    <property type="entry name" value="PIRIN-RELATED"/>
    <property type="match status" value="1"/>
</dbReference>
<evidence type="ECO:0000256" key="3">
    <source>
        <dbReference type="RuleBase" id="RU003457"/>
    </source>
</evidence>
<protein>
    <submittedName>
        <fullName evidence="6">Pirin family protein</fullName>
    </submittedName>
</protein>
<dbReference type="Proteomes" id="UP000613768">
    <property type="component" value="Unassembled WGS sequence"/>
</dbReference>
<name>A0AAW3ZSV9_9GAMM</name>
<dbReference type="Pfam" id="PF05726">
    <property type="entry name" value="Pirin_C"/>
    <property type="match status" value="1"/>
</dbReference>
<gene>
    <name evidence="6" type="ORF">IFO71_20480</name>
</gene>
<feature type="binding site" evidence="2">
    <location>
        <position position="68"/>
    </location>
    <ligand>
        <name>Fe cation</name>
        <dbReference type="ChEBI" id="CHEBI:24875"/>
    </ligand>
</feature>
<feature type="binding site" evidence="2">
    <location>
        <position position="114"/>
    </location>
    <ligand>
        <name>Fe cation</name>
        <dbReference type="ChEBI" id="CHEBI:24875"/>
    </ligand>
</feature>
<evidence type="ECO:0000256" key="2">
    <source>
        <dbReference type="PIRSR" id="PIRSR006232-1"/>
    </source>
</evidence>
<dbReference type="InterPro" id="IPR003829">
    <property type="entry name" value="Pirin_N_dom"/>
</dbReference>
<feature type="domain" description="Pirin N-terminal" evidence="4">
    <location>
        <begin position="28"/>
        <end position="134"/>
    </location>
</feature>
<dbReference type="Pfam" id="PF02678">
    <property type="entry name" value="Pirin"/>
    <property type="match status" value="1"/>
</dbReference>
<dbReference type="SUPFAM" id="SSF51182">
    <property type="entry name" value="RmlC-like cupins"/>
    <property type="match status" value="1"/>
</dbReference>
<evidence type="ECO:0000313" key="7">
    <source>
        <dbReference type="Proteomes" id="UP000613768"/>
    </source>
</evidence>
<feature type="domain" description="Pirin C-terminal" evidence="5">
    <location>
        <begin position="188"/>
        <end position="288"/>
    </location>
</feature>
<dbReference type="InterPro" id="IPR012093">
    <property type="entry name" value="Pirin"/>
</dbReference>
<organism evidence="6 7">
    <name type="scientific">Pseudomarimonas arenosa</name>
    <dbReference type="NCBI Taxonomy" id="2774145"/>
    <lineage>
        <taxon>Bacteria</taxon>
        <taxon>Pseudomonadati</taxon>
        <taxon>Pseudomonadota</taxon>
        <taxon>Gammaproteobacteria</taxon>
        <taxon>Lysobacterales</taxon>
        <taxon>Lysobacteraceae</taxon>
        <taxon>Pseudomarimonas</taxon>
    </lineage>
</organism>
<proteinExistence type="inferred from homology"/>
<comment type="similarity">
    <text evidence="1 3">Belongs to the pirin family.</text>
</comment>
<dbReference type="InterPro" id="IPR014710">
    <property type="entry name" value="RmlC-like_jellyroll"/>
</dbReference>
<keyword evidence="2" id="KW-0408">Iron</keyword>
<dbReference type="InterPro" id="IPR008778">
    <property type="entry name" value="Pirin_C_dom"/>
</dbReference>
<feature type="binding site" evidence="2">
    <location>
        <position position="70"/>
    </location>
    <ligand>
        <name>Fe cation</name>
        <dbReference type="ChEBI" id="CHEBI:24875"/>
    </ligand>
</feature>
<dbReference type="PIRSF" id="PIRSF006232">
    <property type="entry name" value="Pirin"/>
    <property type="match status" value="1"/>
</dbReference>
<dbReference type="GO" id="GO:0046872">
    <property type="term" value="F:metal ion binding"/>
    <property type="evidence" value="ECO:0007669"/>
    <property type="project" value="UniProtKB-KW"/>
</dbReference>
<accession>A0AAW3ZSV9</accession>